<dbReference type="Pfam" id="PF00400">
    <property type="entry name" value="WD40"/>
    <property type="match status" value="2"/>
</dbReference>
<dbReference type="PROSITE" id="PS50082">
    <property type="entry name" value="WD_REPEATS_2"/>
    <property type="match status" value="1"/>
</dbReference>
<accession>K8F012</accession>
<dbReference type="Gene3D" id="2.130.10.10">
    <property type="entry name" value="YVTN repeat-like/Quinoprotein amine dehydrogenase"/>
    <property type="match status" value="2"/>
</dbReference>
<dbReference type="GeneID" id="19017412"/>
<reference evidence="4 5" key="1">
    <citation type="submission" date="2011-10" db="EMBL/GenBank/DDBJ databases">
        <authorList>
            <person name="Genoscope - CEA"/>
        </authorList>
    </citation>
    <scope>NUCLEOTIDE SEQUENCE [LARGE SCALE GENOMIC DNA]</scope>
    <source>
        <strain evidence="4 5">RCC 1105</strain>
    </source>
</reference>
<evidence type="ECO:0000256" key="1">
    <source>
        <dbReference type="ARBA" id="ARBA00022574"/>
    </source>
</evidence>
<dbReference type="AlphaFoldDB" id="K8F012"/>
<keyword evidence="2" id="KW-0677">Repeat</keyword>
<dbReference type="SUPFAM" id="SSF50978">
    <property type="entry name" value="WD40 repeat-like"/>
    <property type="match status" value="1"/>
</dbReference>
<dbReference type="PANTHER" id="PTHR19848:SF8">
    <property type="entry name" value="F-BOX AND WD REPEAT DOMAIN CONTAINING 7"/>
    <property type="match status" value="1"/>
</dbReference>
<evidence type="ECO:0000313" key="5">
    <source>
        <dbReference type="Proteomes" id="UP000198341"/>
    </source>
</evidence>
<dbReference type="EMBL" id="FO082277">
    <property type="protein sequence ID" value="CCO14858.1"/>
    <property type="molecule type" value="Genomic_DNA"/>
</dbReference>
<keyword evidence="5" id="KW-1185">Reference proteome</keyword>
<evidence type="ECO:0000256" key="3">
    <source>
        <dbReference type="PROSITE-ProRule" id="PRU00221"/>
    </source>
</evidence>
<feature type="repeat" description="WD" evidence="3">
    <location>
        <begin position="405"/>
        <end position="436"/>
    </location>
</feature>
<dbReference type="InterPro" id="IPR015943">
    <property type="entry name" value="WD40/YVTN_repeat-like_dom_sf"/>
</dbReference>
<evidence type="ECO:0000313" key="4">
    <source>
        <dbReference type="EMBL" id="CCO14858.1"/>
    </source>
</evidence>
<dbReference type="PANTHER" id="PTHR19848">
    <property type="entry name" value="WD40 REPEAT PROTEIN"/>
    <property type="match status" value="1"/>
</dbReference>
<dbReference type="RefSeq" id="XP_007514618.1">
    <property type="nucleotide sequence ID" value="XM_007514556.1"/>
</dbReference>
<sequence>MHQENSLSFPRSLAHVYRYTLLFRLNLPHTKNSKNTNLSNIMLREINHELVNASSMDSNAYYTKRSASSRVKSPASCPVTIAAPQKFEKTKKKSFVVSNSEADGGKRDEDELELNGASMVPKLHAFARKVVKVVSSFAKNGRYTADEEETEEDLVNPSPLSWHKNCKTTFGIASNSERGTKISVFDRRRSVLEILEQMSSSVGTVPSAPFSPSASKVTKKRGAAAPVSLLSSPCSTPAVANETTVAMAFRPDHPNEIAVTTKESGGVRLFSKVLSSFASNNNNNSSSASDVTTWKIERLPKDETETLLDSAVSDVIGVRVLDKLAWSPDGSLLATASSRGATIRIWDVNAKKSTAMSSGNMSGLSSVIRSIKRRKTFRVPKSKSEIMKAFSSIDSFKETLVPIEIDTKRNGIISLAFSGSGRHLASVSKDGALTIWTKKSGVWSENGFSSTGKVTAFAWGPSPKAAARRGNKRVREYDEHEIGLCCVETAIGGVTLKSTDKRHISCAALQVAPDGATRAALPITFPKIPGEGDSSEAAAITSCAWDDTASRLVFGHADGKVRVYATIVHPVLTVRAIGEINRSESYRRFYAILVR</sequence>
<dbReference type="Proteomes" id="UP000198341">
    <property type="component" value="Chromosome 2"/>
</dbReference>
<dbReference type="KEGG" id="bpg:Bathy02g02990"/>
<dbReference type="SUPFAM" id="SSF82171">
    <property type="entry name" value="DPP6 N-terminal domain-like"/>
    <property type="match status" value="1"/>
</dbReference>
<proteinExistence type="predicted"/>
<dbReference type="SMART" id="SM00320">
    <property type="entry name" value="WD40"/>
    <property type="match status" value="3"/>
</dbReference>
<dbReference type="InterPro" id="IPR001680">
    <property type="entry name" value="WD40_rpt"/>
</dbReference>
<evidence type="ECO:0000256" key="2">
    <source>
        <dbReference type="ARBA" id="ARBA00022737"/>
    </source>
</evidence>
<name>K8F012_9CHLO</name>
<keyword evidence="1 3" id="KW-0853">WD repeat</keyword>
<protein>
    <submittedName>
        <fullName evidence="4">Uncharacterized protein</fullName>
    </submittedName>
</protein>
<gene>
    <name evidence="4" type="ORF">Bathy02g02990</name>
</gene>
<dbReference type="InterPro" id="IPR036322">
    <property type="entry name" value="WD40_repeat_dom_sf"/>
</dbReference>
<organism evidence="4 5">
    <name type="scientific">Bathycoccus prasinos</name>
    <dbReference type="NCBI Taxonomy" id="41875"/>
    <lineage>
        <taxon>Eukaryota</taxon>
        <taxon>Viridiplantae</taxon>
        <taxon>Chlorophyta</taxon>
        <taxon>Mamiellophyceae</taxon>
        <taxon>Mamiellales</taxon>
        <taxon>Bathycoccaceae</taxon>
        <taxon>Bathycoccus</taxon>
    </lineage>
</organism>